<keyword evidence="1" id="KW-0547">Nucleotide-binding</keyword>
<evidence type="ECO:0000313" key="7">
    <source>
        <dbReference type="Proteomes" id="UP000019140"/>
    </source>
</evidence>
<dbReference type="InterPro" id="IPR053930">
    <property type="entry name" value="RapZ-like_N"/>
</dbReference>
<protein>
    <recommendedName>
        <fullName evidence="8">RNase adapter RapZ</fullName>
    </recommendedName>
</protein>
<name>W4MB56_9BACT</name>
<dbReference type="GO" id="GO:0005525">
    <property type="term" value="F:GTP binding"/>
    <property type="evidence" value="ECO:0007669"/>
    <property type="project" value="UniProtKB-KW"/>
</dbReference>
<accession>W4MB56</accession>
<gene>
    <name evidence="6" type="ORF">ETSY2_12975</name>
</gene>
<dbReference type="SUPFAM" id="SSF52540">
    <property type="entry name" value="P-loop containing nucleoside triphosphate hydrolases"/>
    <property type="match status" value="1"/>
</dbReference>
<evidence type="ECO:0000313" key="6">
    <source>
        <dbReference type="EMBL" id="ETX07136.1"/>
    </source>
</evidence>
<dbReference type="AlphaFoldDB" id="W4MB56"/>
<evidence type="ECO:0000259" key="4">
    <source>
        <dbReference type="Pfam" id="PF03668"/>
    </source>
</evidence>
<organism evidence="6 7">
    <name type="scientific">Candidatus Entotheonella gemina</name>
    <dbReference type="NCBI Taxonomy" id="1429439"/>
    <lineage>
        <taxon>Bacteria</taxon>
        <taxon>Pseudomonadati</taxon>
        <taxon>Nitrospinota/Tectimicrobiota group</taxon>
        <taxon>Candidatus Tectimicrobiota</taxon>
        <taxon>Candidatus Entotheonellia</taxon>
        <taxon>Candidatus Entotheonellales</taxon>
        <taxon>Candidatus Entotheonellaceae</taxon>
        <taxon>Candidatus Entotheonella</taxon>
    </lineage>
</organism>
<dbReference type="GO" id="GO:0005524">
    <property type="term" value="F:ATP binding"/>
    <property type="evidence" value="ECO:0007669"/>
    <property type="project" value="UniProtKB-KW"/>
</dbReference>
<evidence type="ECO:0008006" key="8">
    <source>
        <dbReference type="Google" id="ProtNLM"/>
    </source>
</evidence>
<dbReference type="Pfam" id="PF03668">
    <property type="entry name" value="RapZ-like_N"/>
    <property type="match status" value="1"/>
</dbReference>
<dbReference type="NCBIfam" id="NF003828">
    <property type="entry name" value="PRK05416.1"/>
    <property type="match status" value="1"/>
</dbReference>
<feature type="non-terminal residue" evidence="6">
    <location>
        <position position="247"/>
    </location>
</feature>
<feature type="domain" description="RapZ C-terminal" evidence="5">
    <location>
        <begin position="161"/>
        <end position="247"/>
    </location>
</feature>
<keyword evidence="2" id="KW-0067">ATP-binding</keyword>
<feature type="domain" description="RapZ-like N-terminal" evidence="4">
    <location>
        <begin position="1"/>
        <end position="155"/>
    </location>
</feature>
<dbReference type="Proteomes" id="UP000019140">
    <property type="component" value="Unassembled WGS sequence"/>
</dbReference>
<evidence type="ECO:0000259" key="5">
    <source>
        <dbReference type="Pfam" id="PF22740"/>
    </source>
</evidence>
<dbReference type="EMBL" id="AZHX01000520">
    <property type="protein sequence ID" value="ETX07136.1"/>
    <property type="molecule type" value="Genomic_DNA"/>
</dbReference>
<dbReference type="PIRSF" id="PIRSF005052">
    <property type="entry name" value="P-loopkin"/>
    <property type="match status" value="1"/>
</dbReference>
<reference evidence="6 7" key="1">
    <citation type="journal article" date="2014" name="Nature">
        <title>An environmental bacterial taxon with a large and distinct metabolic repertoire.</title>
        <authorList>
            <person name="Wilson M.C."/>
            <person name="Mori T."/>
            <person name="Ruckert C."/>
            <person name="Uria A.R."/>
            <person name="Helf M.J."/>
            <person name="Takada K."/>
            <person name="Gernert C."/>
            <person name="Steffens U.A."/>
            <person name="Heycke N."/>
            <person name="Schmitt S."/>
            <person name="Rinke C."/>
            <person name="Helfrich E.J."/>
            <person name="Brachmann A.O."/>
            <person name="Gurgui C."/>
            <person name="Wakimoto T."/>
            <person name="Kracht M."/>
            <person name="Crusemann M."/>
            <person name="Hentschel U."/>
            <person name="Abe I."/>
            <person name="Matsunaga S."/>
            <person name="Kalinowski J."/>
            <person name="Takeyama H."/>
            <person name="Piel J."/>
        </authorList>
    </citation>
    <scope>NUCLEOTIDE SEQUENCE [LARGE SCALE GENOMIC DNA]</scope>
    <source>
        <strain evidence="7">TSY2</strain>
    </source>
</reference>
<dbReference type="Pfam" id="PF22740">
    <property type="entry name" value="PapZ_C"/>
    <property type="match status" value="1"/>
</dbReference>
<dbReference type="PANTHER" id="PTHR30448:SF0">
    <property type="entry name" value="RNASE ADAPTER PROTEIN RAPZ"/>
    <property type="match status" value="1"/>
</dbReference>
<dbReference type="PANTHER" id="PTHR30448">
    <property type="entry name" value="RNASE ADAPTER PROTEIN RAPZ"/>
    <property type="match status" value="1"/>
</dbReference>
<keyword evidence="3" id="KW-0342">GTP-binding</keyword>
<evidence type="ECO:0000256" key="3">
    <source>
        <dbReference type="ARBA" id="ARBA00023134"/>
    </source>
</evidence>
<evidence type="ECO:0000256" key="1">
    <source>
        <dbReference type="ARBA" id="ARBA00022741"/>
    </source>
</evidence>
<comment type="caution">
    <text evidence="6">The sequence shown here is derived from an EMBL/GenBank/DDBJ whole genome shotgun (WGS) entry which is preliminary data.</text>
</comment>
<dbReference type="HOGENOM" id="CLU_059558_1_0_7"/>
<dbReference type="InterPro" id="IPR005337">
    <property type="entry name" value="RapZ-like"/>
</dbReference>
<proteinExistence type="predicted"/>
<evidence type="ECO:0000256" key="2">
    <source>
        <dbReference type="ARBA" id="ARBA00022840"/>
    </source>
</evidence>
<dbReference type="InterPro" id="IPR027417">
    <property type="entry name" value="P-loop_NTPase"/>
</dbReference>
<dbReference type="InterPro" id="IPR053931">
    <property type="entry name" value="RapZ_C"/>
</dbReference>
<sequence>MDLLIVSGLSGAGKSVAIKACEDLGFYCVDNLPTTLIPTFVDLAVQSQIERVVLGIDVRERTFFDGLTEALRVLTEEGHQAEVLFLEARDEVLIRRYSESRRKHPLATEGTVLQGIEAERELLQHLRHEANRVVDTSDLNVHELRSIIQTAYRSEEQPDRMHVFVGSFGFKYGVPTHTDLVFDVRFLTNPHFVEELRPQTGQHPEVARYVLETPAGELFMQHLKDFLAALVPLYEQEGKSYLTVSLG</sequence>
<keyword evidence="7" id="KW-1185">Reference proteome</keyword>